<name>A0A401U3W3_CHIPU</name>
<evidence type="ECO:0000313" key="3">
    <source>
        <dbReference type="Proteomes" id="UP000287033"/>
    </source>
</evidence>
<proteinExistence type="predicted"/>
<reference evidence="2 3" key="1">
    <citation type="journal article" date="2018" name="Nat. Ecol. Evol.">
        <title>Shark genomes provide insights into elasmobranch evolution and the origin of vertebrates.</title>
        <authorList>
            <person name="Hara Y"/>
            <person name="Yamaguchi K"/>
            <person name="Onimaru K"/>
            <person name="Kadota M"/>
            <person name="Koyanagi M"/>
            <person name="Keeley SD"/>
            <person name="Tatsumi K"/>
            <person name="Tanaka K"/>
            <person name="Motone F"/>
            <person name="Kageyama Y"/>
            <person name="Nozu R"/>
            <person name="Adachi N"/>
            <person name="Nishimura O"/>
            <person name="Nakagawa R"/>
            <person name="Tanegashima C"/>
            <person name="Kiyatake I"/>
            <person name="Matsumoto R"/>
            <person name="Murakumo K"/>
            <person name="Nishida K"/>
            <person name="Terakita A"/>
            <person name="Kuratani S"/>
            <person name="Sato K"/>
            <person name="Hyodo S Kuraku.S."/>
        </authorList>
    </citation>
    <scope>NUCLEOTIDE SEQUENCE [LARGE SCALE GENOMIC DNA]</scope>
</reference>
<sequence length="68" mass="7759">MAIVTPLLAFLYHLPRLSRWLLRPYYLVSAALSVAFLAARKIPPLCHRLPSDREDHNPCDFDWVTPGG</sequence>
<evidence type="ECO:0000313" key="2">
    <source>
        <dbReference type="EMBL" id="GCC49579.1"/>
    </source>
</evidence>
<feature type="transmembrane region" description="Helical" evidence="1">
    <location>
        <begin position="20"/>
        <end position="39"/>
    </location>
</feature>
<dbReference type="STRING" id="137246.A0A401U3W3"/>
<evidence type="ECO:0000256" key="1">
    <source>
        <dbReference type="SAM" id="Phobius"/>
    </source>
</evidence>
<keyword evidence="1" id="KW-0472">Membrane</keyword>
<dbReference type="OMA" id="IPPLCHR"/>
<keyword evidence="1" id="KW-1133">Transmembrane helix</keyword>
<comment type="caution">
    <text evidence="2">The sequence shown here is derived from an EMBL/GenBank/DDBJ whole genome shotgun (WGS) entry which is preliminary data.</text>
</comment>
<dbReference type="AlphaFoldDB" id="A0A401U3W3"/>
<gene>
    <name evidence="2" type="ORF">chiPu_0034014</name>
</gene>
<protein>
    <submittedName>
        <fullName evidence="2">Uncharacterized protein</fullName>
    </submittedName>
</protein>
<keyword evidence="1" id="KW-0812">Transmembrane</keyword>
<accession>A0A401U3W3</accession>
<organism evidence="2 3">
    <name type="scientific">Chiloscyllium punctatum</name>
    <name type="common">Brownbanded bambooshark</name>
    <name type="synonym">Hemiscyllium punctatum</name>
    <dbReference type="NCBI Taxonomy" id="137246"/>
    <lineage>
        <taxon>Eukaryota</taxon>
        <taxon>Metazoa</taxon>
        <taxon>Chordata</taxon>
        <taxon>Craniata</taxon>
        <taxon>Vertebrata</taxon>
        <taxon>Chondrichthyes</taxon>
        <taxon>Elasmobranchii</taxon>
        <taxon>Galeomorphii</taxon>
        <taxon>Galeoidea</taxon>
        <taxon>Orectolobiformes</taxon>
        <taxon>Hemiscylliidae</taxon>
        <taxon>Chiloscyllium</taxon>
    </lineage>
</organism>
<keyword evidence="3" id="KW-1185">Reference proteome</keyword>
<dbReference type="Proteomes" id="UP000287033">
    <property type="component" value="Unassembled WGS sequence"/>
</dbReference>
<feature type="non-terminal residue" evidence="2">
    <location>
        <position position="68"/>
    </location>
</feature>
<dbReference type="EMBL" id="BEZZ01279450">
    <property type="protein sequence ID" value="GCC49579.1"/>
    <property type="molecule type" value="Genomic_DNA"/>
</dbReference>